<dbReference type="EMBL" id="CM026433">
    <property type="protein sequence ID" value="KAG0553475.1"/>
    <property type="molecule type" value="Genomic_DNA"/>
</dbReference>
<dbReference type="Proteomes" id="UP000822688">
    <property type="component" value="Chromosome 12"/>
</dbReference>
<dbReference type="GO" id="GO:0009941">
    <property type="term" value="C:chloroplast envelope"/>
    <property type="evidence" value="ECO:0007669"/>
    <property type="project" value="TreeGrafter"/>
</dbReference>
<reference evidence="2" key="1">
    <citation type="submission" date="2020-06" db="EMBL/GenBank/DDBJ databases">
        <title>WGS assembly of Ceratodon purpureus strain R40.</title>
        <authorList>
            <person name="Carey S.B."/>
            <person name="Jenkins J."/>
            <person name="Shu S."/>
            <person name="Lovell J.T."/>
            <person name="Sreedasyam A."/>
            <person name="Maumus F."/>
            <person name="Tiley G.P."/>
            <person name="Fernandez-Pozo N."/>
            <person name="Barry K."/>
            <person name="Chen C."/>
            <person name="Wang M."/>
            <person name="Lipzen A."/>
            <person name="Daum C."/>
            <person name="Saski C.A."/>
            <person name="Payton A.C."/>
            <person name="Mcbreen J.C."/>
            <person name="Conrad R.E."/>
            <person name="Kollar L.M."/>
            <person name="Olsson S."/>
            <person name="Huttunen S."/>
            <person name="Landis J.B."/>
            <person name="Wickett N.J."/>
            <person name="Johnson M.G."/>
            <person name="Rensing S.A."/>
            <person name="Grimwood J."/>
            <person name="Schmutz J."/>
            <person name="Mcdaniel S.F."/>
        </authorList>
    </citation>
    <scope>NUCLEOTIDE SEQUENCE</scope>
    <source>
        <strain evidence="2">R40</strain>
    </source>
</reference>
<gene>
    <name evidence="2" type="ORF">KC19_12G014300</name>
</gene>
<dbReference type="PANTHER" id="PTHR36408">
    <property type="entry name" value="TRANSMEMBRANE PROTEIN"/>
    <property type="match status" value="1"/>
</dbReference>
<comment type="caution">
    <text evidence="2">The sequence shown here is derived from an EMBL/GenBank/DDBJ whole genome shotgun (WGS) entry which is preliminary data.</text>
</comment>
<accession>A0A8T0G3I6</accession>
<organism evidence="2 3">
    <name type="scientific">Ceratodon purpureus</name>
    <name type="common">Fire moss</name>
    <name type="synonym">Dicranum purpureum</name>
    <dbReference type="NCBI Taxonomy" id="3225"/>
    <lineage>
        <taxon>Eukaryota</taxon>
        <taxon>Viridiplantae</taxon>
        <taxon>Streptophyta</taxon>
        <taxon>Embryophyta</taxon>
        <taxon>Bryophyta</taxon>
        <taxon>Bryophytina</taxon>
        <taxon>Bryopsida</taxon>
        <taxon>Dicranidae</taxon>
        <taxon>Pseudoditrichales</taxon>
        <taxon>Ditrichaceae</taxon>
        <taxon>Ceratodon</taxon>
    </lineage>
</organism>
<feature type="compositionally biased region" description="Polar residues" evidence="1">
    <location>
        <begin position="243"/>
        <end position="255"/>
    </location>
</feature>
<feature type="compositionally biased region" description="Acidic residues" evidence="1">
    <location>
        <begin position="422"/>
        <end position="431"/>
    </location>
</feature>
<feature type="compositionally biased region" description="Polar residues" evidence="1">
    <location>
        <begin position="282"/>
        <end position="294"/>
    </location>
</feature>
<evidence type="ECO:0000256" key="1">
    <source>
        <dbReference type="SAM" id="MobiDB-lite"/>
    </source>
</evidence>
<evidence type="ECO:0000313" key="3">
    <source>
        <dbReference type="Proteomes" id="UP000822688"/>
    </source>
</evidence>
<protein>
    <submittedName>
        <fullName evidence="2">Uncharacterized protein</fullName>
    </submittedName>
</protein>
<feature type="region of interest" description="Disordered" evidence="1">
    <location>
        <begin position="243"/>
        <end position="326"/>
    </location>
</feature>
<feature type="compositionally biased region" description="Polar residues" evidence="1">
    <location>
        <begin position="311"/>
        <end position="326"/>
    </location>
</feature>
<evidence type="ECO:0000313" key="2">
    <source>
        <dbReference type="EMBL" id="KAG0553475.1"/>
    </source>
</evidence>
<feature type="region of interest" description="Disordered" evidence="1">
    <location>
        <begin position="353"/>
        <end position="431"/>
    </location>
</feature>
<proteinExistence type="predicted"/>
<dbReference type="AlphaFoldDB" id="A0A8T0G3I6"/>
<dbReference type="PANTHER" id="PTHR36408:SF1">
    <property type="entry name" value="TRANSMEMBRANE PROTEIN"/>
    <property type="match status" value="1"/>
</dbReference>
<sequence>MGFTVLLQPGIRFGAFGEVRSTFVGRALPQLGRAHGVHVETRFVGVAVRNEFGGEEKRQEEKNKLLGVASASIGFNAILLMSVTKPAVPVSHKETPFSWLSLPLLAIWGAILLNAFVQYRVLERLTGLPQRREITGRVDFTLKQRVDDLEENVREFVTTARGLSKQVEKLGVRFRATKRTLRDPMLETAAYAQKTSEVTTILAQREDRLEEELRGLQRALLAMQEHQVKQLALISLALKRTQNEGTKQLPSSVNKSGLGHKTSADAHVRAVPSVEIPKTTVRKTSTYSSNSTNGVGKESKIPTGARDELSVNGTSQRGDSALKSTFSSEGSLSKVDFWKDSVTPSAVVSKMTAKASSSAASDRGDGPDRSNLGSFFNGRKRSTVNPPNVQALDNEPLNSDVHNSGPEVWHEPEDVSSYVEQPDYDSDSWLR</sequence>
<name>A0A8T0G3I6_CERPU</name>
<feature type="compositionally biased region" description="Basic and acidic residues" evidence="1">
    <location>
        <begin position="297"/>
        <end position="309"/>
    </location>
</feature>
<keyword evidence="3" id="KW-1185">Reference proteome</keyword>